<proteinExistence type="predicted"/>
<sequence length="265" mass="29426">MASQLEPILNQLRNSSLPYPTAQSLLSKSKIYLLQNHALTPTSQTPSSLLPLALEILELGALQSIRAAPTHGDVAIPAFIRYVQQVTPFYDAGVVSNGTENRSKITGLYLLLLLTQGRYAEFHSELEAIGTGQAEKDKFLGYPIRLERWLMEGSYDQVWKAIRHGEVPSEEFGVFSEILTSQIRNEIATSSEKAYPSLPISSTKSLLFLESEGDVINFAHSRGWIVKDGQIYFPELGEGEEPEQDVSLVVIENTLGYARQLETIV</sequence>
<comment type="caution">
    <text evidence="3">The sequence shown here is derived from an EMBL/GenBank/DDBJ whole genome shotgun (WGS) entry which is preliminary data.</text>
</comment>
<accession>A0A420XZT2</accession>
<dbReference type="OrthoDB" id="8775810at2759"/>
<dbReference type="EMBL" id="QVQW01000080">
    <property type="protein sequence ID" value="RKU41183.1"/>
    <property type="molecule type" value="Genomic_DNA"/>
</dbReference>
<dbReference type="GO" id="GO:0005829">
    <property type="term" value="C:cytosol"/>
    <property type="evidence" value="ECO:0007669"/>
    <property type="project" value="TreeGrafter"/>
</dbReference>
<keyword evidence="1" id="KW-0647">Proteasome</keyword>
<name>A0A420XZT2_9PEZI</name>
<dbReference type="GO" id="GO:0008541">
    <property type="term" value="C:proteasome regulatory particle, lid subcomplex"/>
    <property type="evidence" value="ECO:0007669"/>
    <property type="project" value="TreeGrafter"/>
</dbReference>
<dbReference type="STRING" id="177199.A0A420XZT2"/>
<protein>
    <submittedName>
        <fullName evidence="3">Regulatory particle non-ATPase</fullName>
    </submittedName>
</protein>
<keyword evidence="4" id="KW-1185">Reference proteome</keyword>
<dbReference type="PANTHER" id="PTHR12387">
    <property type="entry name" value="26S PROTEASOME NON-ATPASE REGULATORY SUBUNIT 8"/>
    <property type="match status" value="1"/>
</dbReference>
<evidence type="ECO:0000259" key="2">
    <source>
        <dbReference type="Pfam" id="PF10075"/>
    </source>
</evidence>
<dbReference type="AlphaFoldDB" id="A0A420XZT2"/>
<evidence type="ECO:0000313" key="3">
    <source>
        <dbReference type="EMBL" id="RKU41183.1"/>
    </source>
</evidence>
<evidence type="ECO:0000313" key="4">
    <source>
        <dbReference type="Proteomes" id="UP000275385"/>
    </source>
</evidence>
<feature type="domain" description="CSN8/PSMD8/EIF3K" evidence="2">
    <location>
        <begin position="101"/>
        <end position="234"/>
    </location>
</feature>
<dbReference type="GO" id="GO:0043161">
    <property type="term" value="P:proteasome-mediated ubiquitin-dependent protein catabolic process"/>
    <property type="evidence" value="ECO:0007669"/>
    <property type="project" value="TreeGrafter"/>
</dbReference>
<dbReference type="InterPro" id="IPR006746">
    <property type="entry name" value="26S_Psome_Rpn12"/>
</dbReference>
<gene>
    <name evidence="3" type="primary">RPN12</name>
    <name evidence="3" type="ORF">DL546_000809</name>
</gene>
<evidence type="ECO:0000256" key="1">
    <source>
        <dbReference type="ARBA" id="ARBA00022942"/>
    </source>
</evidence>
<organism evidence="3 4">
    <name type="scientific">Coniochaeta pulveracea</name>
    <dbReference type="NCBI Taxonomy" id="177199"/>
    <lineage>
        <taxon>Eukaryota</taxon>
        <taxon>Fungi</taxon>
        <taxon>Dikarya</taxon>
        <taxon>Ascomycota</taxon>
        <taxon>Pezizomycotina</taxon>
        <taxon>Sordariomycetes</taxon>
        <taxon>Sordariomycetidae</taxon>
        <taxon>Coniochaetales</taxon>
        <taxon>Coniochaetaceae</taxon>
        <taxon>Coniochaeta</taxon>
    </lineage>
</organism>
<dbReference type="GO" id="GO:0005634">
    <property type="term" value="C:nucleus"/>
    <property type="evidence" value="ECO:0007669"/>
    <property type="project" value="TreeGrafter"/>
</dbReference>
<dbReference type="Pfam" id="PF10075">
    <property type="entry name" value="CSN8_PSD8_EIF3K"/>
    <property type="match status" value="1"/>
</dbReference>
<reference evidence="3 4" key="1">
    <citation type="submission" date="2018-08" db="EMBL/GenBank/DDBJ databases">
        <title>Draft genome of the lignicolous fungus Coniochaeta pulveracea.</title>
        <authorList>
            <person name="Borstlap C.J."/>
            <person name="De Witt R.N."/>
            <person name="Botha A."/>
            <person name="Volschenk H."/>
        </authorList>
    </citation>
    <scope>NUCLEOTIDE SEQUENCE [LARGE SCALE GENOMIC DNA]</scope>
    <source>
        <strain evidence="3 4">CAB683</strain>
    </source>
</reference>
<dbReference type="Proteomes" id="UP000275385">
    <property type="component" value="Unassembled WGS sequence"/>
</dbReference>
<dbReference type="Gene3D" id="1.25.40.990">
    <property type="match status" value="1"/>
</dbReference>
<dbReference type="InterPro" id="IPR033464">
    <property type="entry name" value="CSN8_PSD8_EIF3K"/>
</dbReference>
<dbReference type="PANTHER" id="PTHR12387:SF0">
    <property type="entry name" value="26S PROTEASOME NON-ATPASE REGULATORY SUBUNIT 8"/>
    <property type="match status" value="1"/>
</dbReference>